<sequence length="62" mass="6980">MCEASAYLLKNGQEELVLSEVDVIEPEGDGLRLVSIFGEQKVIRADIHSLNLVNHKIFLKEK</sequence>
<dbReference type="EMBL" id="DTGR01000151">
    <property type="protein sequence ID" value="HHS29909.1"/>
    <property type="molecule type" value="Genomic_DNA"/>
</dbReference>
<reference evidence="1" key="1">
    <citation type="journal article" date="2020" name="mSystems">
        <title>Genome- and Community-Level Interaction Insights into Carbon Utilization and Element Cycling Functions of Hydrothermarchaeota in Hydrothermal Sediment.</title>
        <authorList>
            <person name="Zhou Z."/>
            <person name="Liu Y."/>
            <person name="Xu W."/>
            <person name="Pan J."/>
            <person name="Luo Z.H."/>
            <person name="Li M."/>
        </authorList>
    </citation>
    <scope>NUCLEOTIDE SEQUENCE [LARGE SCALE GENOMIC DNA]</scope>
    <source>
        <strain evidence="1">SpSt-767</strain>
    </source>
</reference>
<proteinExistence type="predicted"/>
<dbReference type="Pfam" id="PF10133">
    <property type="entry name" value="CooT"/>
    <property type="match status" value="1"/>
</dbReference>
<gene>
    <name evidence="1" type="ORF">ENV52_09455</name>
</gene>
<comment type="caution">
    <text evidence="1">The sequence shown here is derived from an EMBL/GenBank/DDBJ whole genome shotgun (WGS) entry which is preliminary data.</text>
</comment>
<accession>A0A7V6DQ72</accession>
<name>A0A7V6DQ72_9BACT</name>
<dbReference type="AlphaFoldDB" id="A0A7V6DQ72"/>
<evidence type="ECO:0000313" key="1">
    <source>
        <dbReference type="EMBL" id="HHS29909.1"/>
    </source>
</evidence>
<organism evidence="1">
    <name type="scientific">Desulfobacca acetoxidans</name>
    <dbReference type="NCBI Taxonomy" id="60893"/>
    <lineage>
        <taxon>Bacteria</taxon>
        <taxon>Pseudomonadati</taxon>
        <taxon>Thermodesulfobacteriota</taxon>
        <taxon>Desulfobaccia</taxon>
        <taxon>Desulfobaccales</taxon>
        <taxon>Desulfobaccaceae</taxon>
        <taxon>Desulfobacca</taxon>
    </lineage>
</organism>
<protein>
    <submittedName>
        <fullName evidence="1">CooT family nickel-binding protein</fullName>
    </submittedName>
</protein>
<dbReference type="InterPro" id="IPR019300">
    <property type="entry name" value="CooT"/>
</dbReference>